<evidence type="ECO:0000313" key="1">
    <source>
        <dbReference type="EMBL" id="GAA4494635.1"/>
    </source>
</evidence>
<gene>
    <name evidence="1" type="ORF">GCM10023095_06560</name>
</gene>
<sequence>MRKVWWMGLWWSGCLAGATLQLDSHPAPPYQVVVDGRLSGEAVQVLDCALSRLQLAYQVDLVPWKRAQVNVQQQRSDGYFSVMADPAQSAFATLSAPLVLEKWYWYALTPAVLQTADFPVGLRIGALRGSNQANWLQEQGWPPFVLVNQQESLLRLLQIGRIDLVLADERTLAAATAPVRRQLARRFERYTALGVNWAHHFLDQHPGFLSRFNAQLPDCSVPGGQLNDAEQQILRQQTARDRDHWLAQLALWQALAKVTPWDALATSRLDDQWLAWQRDGGSPPDWVTRLLASPLSRQLADWQQAQQGRLAELFVTDVRGRLIASALPTSDYWQGDEEKVSALVSQARAQGPGGEPWLERGQQAAPVILYDDSSHQFISHISYPLWQAGRLRGVLVLGVNVEVALQQGR</sequence>
<name>A0ABP8PZQ7_9GAMM</name>
<evidence type="ECO:0000313" key="2">
    <source>
        <dbReference type="Proteomes" id="UP001501321"/>
    </source>
</evidence>
<dbReference type="RefSeq" id="WP_345010020.1">
    <property type="nucleotide sequence ID" value="NZ_BAABFC010000003.1"/>
</dbReference>
<proteinExistence type="predicted"/>
<reference evidence="2" key="1">
    <citation type="journal article" date="2019" name="Int. J. Syst. Evol. Microbiol.">
        <title>The Global Catalogue of Microorganisms (GCM) 10K type strain sequencing project: providing services to taxonomists for standard genome sequencing and annotation.</title>
        <authorList>
            <consortium name="The Broad Institute Genomics Platform"/>
            <consortium name="The Broad Institute Genome Sequencing Center for Infectious Disease"/>
            <person name="Wu L."/>
            <person name="Ma J."/>
        </authorList>
    </citation>
    <scope>NUCLEOTIDE SEQUENCE [LARGE SCALE GENOMIC DNA]</scope>
    <source>
        <strain evidence="2">JCM 32226</strain>
    </source>
</reference>
<comment type="caution">
    <text evidence="1">The sequence shown here is derived from an EMBL/GenBank/DDBJ whole genome shotgun (WGS) entry which is preliminary data.</text>
</comment>
<accession>A0ABP8PZQ7</accession>
<dbReference type="Proteomes" id="UP001501321">
    <property type="component" value="Unassembled WGS sequence"/>
</dbReference>
<dbReference type="SUPFAM" id="SSF53850">
    <property type="entry name" value="Periplasmic binding protein-like II"/>
    <property type="match status" value="1"/>
</dbReference>
<dbReference type="Gene3D" id="3.40.190.10">
    <property type="entry name" value="Periplasmic binding protein-like II"/>
    <property type="match status" value="2"/>
</dbReference>
<protein>
    <recommendedName>
        <fullName evidence="3">Solute-binding protein family 3/N-terminal domain-containing protein</fullName>
    </recommendedName>
</protein>
<dbReference type="EMBL" id="BAABFC010000003">
    <property type="protein sequence ID" value="GAA4494635.1"/>
    <property type="molecule type" value="Genomic_DNA"/>
</dbReference>
<evidence type="ECO:0008006" key="3">
    <source>
        <dbReference type="Google" id="ProtNLM"/>
    </source>
</evidence>
<keyword evidence="2" id="KW-1185">Reference proteome</keyword>
<organism evidence="1 2">
    <name type="scientific">Pseudaeromonas paramecii</name>
    <dbReference type="NCBI Taxonomy" id="2138166"/>
    <lineage>
        <taxon>Bacteria</taxon>
        <taxon>Pseudomonadati</taxon>
        <taxon>Pseudomonadota</taxon>
        <taxon>Gammaproteobacteria</taxon>
        <taxon>Aeromonadales</taxon>
        <taxon>Aeromonadaceae</taxon>
        <taxon>Pseudaeromonas</taxon>
    </lineage>
</organism>